<comment type="caution">
    <text evidence="1">The sequence shown here is derived from an EMBL/GenBank/DDBJ whole genome shotgun (WGS) entry which is preliminary data.</text>
</comment>
<proteinExistence type="predicted"/>
<organism evidence="1 2">
    <name type="scientific">Symbiodinium microadriaticum</name>
    <name type="common">Dinoflagellate</name>
    <name type="synonym">Zooxanthella microadriatica</name>
    <dbReference type="NCBI Taxonomy" id="2951"/>
    <lineage>
        <taxon>Eukaryota</taxon>
        <taxon>Sar</taxon>
        <taxon>Alveolata</taxon>
        <taxon>Dinophyceae</taxon>
        <taxon>Suessiales</taxon>
        <taxon>Symbiodiniaceae</taxon>
        <taxon>Symbiodinium</taxon>
    </lineage>
</organism>
<evidence type="ECO:0000313" key="2">
    <source>
        <dbReference type="Proteomes" id="UP000186817"/>
    </source>
</evidence>
<name>A0A1Q9ETG7_SYMMI</name>
<sequence length="165" mass="18535">MQPGWTAVAKQLDGSIGLGREAVEFAEDAVAALRTLPGLTGLQASVADLLVQAYIHKGDTRSGLRVAKEGQDAFRAKHCRQKFCCKKTRHDSVETQMRASVVRKTQMPSPRSEAEESKADHVPLNVLPLQVMDEHLQPGQVLCDRDRFWWSVPWSHFANVKCRWE</sequence>
<dbReference type="Proteomes" id="UP000186817">
    <property type="component" value="Unassembled WGS sequence"/>
</dbReference>
<accession>A0A1Q9ETG7</accession>
<gene>
    <name evidence="1" type="ORF">AK812_SmicGene5524</name>
</gene>
<dbReference type="OrthoDB" id="10551479at2759"/>
<protein>
    <submittedName>
        <fullName evidence="1">Uncharacterized protein</fullName>
    </submittedName>
</protein>
<keyword evidence="2" id="KW-1185">Reference proteome</keyword>
<reference evidence="1 2" key="1">
    <citation type="submission" date="2016-02" db="EMBL/GenBank/DDBJ databases">
        <title>Genome analysis of coral dinoflagellate symbionts highlights evolutionary adaptations to a symbiotic lifestyle.</title>
        <authorList>
            <person name="Aranda M."/>
            <person name="Li Y."/>
            <person name="Liew Y.J."/>
            <person name="Baumgarten S."/>
            <person name="Simakov O."/>
            <person name="Wilson M."/>
            <person name="Piel J."/>
            <person name="Ashoor H."/>
            <person name="Bougouffa S."/>
            <person name="Bajic V.B."/>
            <person name="Ryu T."/>
            <person name="Ravasi T."/>
            <person name="Bayer T."/>
            <person name="Micklem G."/>
            <person name="Kim H."/>
            <person name="Bhak J."/>
            <person name="Lajeunesse T.C."/>
            <person name="Voolstra C.R."/>
        </authorList>
    </citation>
    <scope>NUCLEOTIDE SEQUENCE [LARGE SCALE GENOMIC DNA]</scope>
    <source>
        <strain evidence="1 2">CCMP2467</strain>
    </source>
</reference>
<dbReference type="AlphaFoldDB" id="A0A1Q9ETG7"/>
<dbReference type="EMBL" id="LSRX01000073">
    <property type="protein sequence ID" value="OLQ10704.1"/>
    <property type="molecule type" value="Genomic_DNA"/>
</dbReference>
<evidence type="ECO:0000313" key="1">
    <source>
        <dbReference type="EMBL" id="OLQ10704.1"/>
    </source>
</evidence>